<protein>
    <submittedName>
        <fullName evidence="3">Uncharacterized protein</fullName>
    </submittedName>
</protein>
<evidence type="ECO:0000313" key="2">
    <source>
        <dbReference type="Proteomes" id="UP000887578"/>
    </source>
</evidence>
<keyword evidence="2" id="KW-1185">Reference proteome</keyword>
<feature type="region of interest" description="Disordered" evidence="1">
    <location>
        <begin position="1"/>
        <end position="116"/>
    </location>
</feature>
<sequence>MPPLPLPQETLSVPQPPQTGQRPQVQSDILLPQQQQLPQNYQPKQPELAPKQTPEMPETPNFPPQILPQGLENQKLQTEFPDPPSQQQPPPSKGQREYRPSLKLTPLASISMKRQM</sequence>
<proteinExistence type="predicted"/>
<feature type="compositionally biased region" description="Pro residues" evidence="1">
    <location>
        <begin position="81"/>
        <end position="92"/>
    </location>
</feature>
<evidence type="ECO:0000256" key="1">
    <source>
        <dbReference type="SAM" id="MobiDB-lite"/>
    </source>
</evidence>
<accession>A0A914Q511</accession>
<dbReference type="AlphaFoldDB" id="A0A914Q511"/>
<dbReference type="WBParaSite" id="PDA_v2.g24047.t1">
    <property type="protein sequence ID" value="PDA_v2.g24047.t1"/>
    <property type="gene ID" value="PDA_v2.g24047"/>
</dbReference>
<reference evidence="3" key="1">
    <citation type="submission" date="2022-11" db="UniProtKB">
        <authorList>
            <consortium name="WormBaseParasite"/>
        </authorList>
    </citation>
    <scope>IDENTIFICATION</scope>
</reference>
<feature type="compositionally biased region" description="Low complexity" evidence="1">
    <location>
        <begin position="24"/>
        <end position="46"/>
    </location>
</feature>
<organism evidence="2 3">
    <name type="scientific">Panagrolaimus davidi</name>
    <dbReference type="NCBI Taxonomy" id="227884"/>
    <lineage>
        <taxon>Eukaryota</taxon>
        <taxon>Metazoa</taxon>
        <taxon>Ecdysozoa</taxon>
        <taxon>Nematoda</taxon>
        <taxon>Chromadorea</taxon>
        <taxon>Rhabditida</taxon>
        <taxon>Tylenchina</taxon>
        <taxon>Panagrolaimomorpha</taxon>
        <taxon>Panagrolaimoidea</taxon>
        <taxon>Panagrolaimidae</taxon>
        <taxon>Panagrolaimus</taxon>
    </lineage>
</organism>
<feature type="compositionally biased region" description="Polar residues" evidence="1">
    <location>
        <begin position="9"/>
        <end position="23"/>
    </location>
</feature>
<dbReference type="Proteomes" id="UP000887578">
    <property type="component" value="Unplaced"/>
</dbReference>
<name>A0A914Q511_9BILA</name>
<evidence type="ECO:0000313" key="3">
    <source>
        <dbReference type="WBParaSite" id="PDA_v2.g24047.t1"/>
    </source>
</evidence>